<evidence type="ECO:0000256" key="2">
    <source>
        <dbReference type="SAM" id="Phobius"/>
    </source>
</evidence>
<feature type="region of interest" description="Disordered" evidence="1">
    <location>
        <begin position="247"/>
        <end position="271"/>
    </location>
</feature>
<evidence type="ECO:0000313" key="4">
    <source>
        <dbReference type="Proteomes" id="UP000460221"/>
    </source>
</evidence>
<dbReference type="RefSeq" id="WP_154770786.1">
    <property type="nucleotide sequence ID" value="NZ_WLYK01000011.1"/>
</dbReference>
<feature type="region of interest" description="Disordered" evidence="1">
    <location>
        <begin position="66"/>
        <end position="123"/>
    </location>
</feature>
<organism evidence="3 4">
    <name type="scientific">Nakamurella alba</name>
    <dbReference type="NCBI Taxonomy" id="2665158"/>
    <lineage>
        <taxon>Bacteria</taxon>
        <taxon>Bacillati</taxon>
        <taxon>Actinomycetota</taxon>
        <taxon>Actinomycetes</taxon>
        <taxon>Nakamurellales</taxon>
        <taxon>Nakamurellaceae</taxon>
        <taxon>Nakamurella</taxon>
    </lineage>
</organism>
<keyword evidence="4" id="KW-1185">Reference proteome</keyword>
<evidence type="ECO:0000256" key="1">
    <source>
        <dbReference type="SAM" id="MobiDB-lite"/>
    </source>
</evidence>
<dbReference type="EMBL" id="WLYK01000011">
    <property type="protein sequence ID" value="MTD16820.1"/>
    <property type="molecule type" value="Genomic_DNA"/>
</dbReference>
<accession>A0A7K1FRX3</accession>
<feature type="region of interest" description="Disordered" evidence="1">
    <location>
        <begin position="402"/>
        <end position="437"/>
    </location>
</feature>
<protein>
    <submittedName>
        <fullName evidence="3">Uncharacterized protein</fullName>
    </submittedName>
</protein>
<feature type="compositionally biased region" description="Polar residues" evidence="1">
    <location>
        <begin position="73"/>
        <end position="89"/>
    </location>
</feature>
<sequence length="437" mass="45443">MPEHDPLDDSLRQWARDEIAATPVPELPAETRHDRRPRRLGAMLAVAAVVVLLAVGIPVWNGLRPAPADGTNGPATGSAPSITTSSTYRVPTVPGLDESTPSGSTGSTPSTPTSNDPTPTGLQTMTVNGLSVQVPSDWPVGATRCGTPTENTVTRMPDGLACLMQRAPGISSVMFHRQLWEGVTAPIAIPGDTPVTGVKIEQSTADLYSISVVVPALDIAVLIEAPTKVEAQTIAATLRQTNIDENGCATTDSYDETRPEGGGRVAGSGTSLAPGAPTEIVACRYYRGHLGQGATVTGTDMTDLLAALNSLPAGLSVANPADYAVGLCPEDTRPGKRIVRDPSDEYSDYYRLRLRYPEGDELLIDARLGMCGLLGASNGSVTGQRDDALQKALWSVVGSSTGMPGRVLPYSGNEPSDAGSTTTSRPPTSTSSPSTTG</sequence>
<feature type="transmembrane region" description="Helical" evidence="2">
    <location>
        <begin position="40"/>
        <end position="60"/>
    </location>
</feature>
<keyword evidence="2" id="KW-0472">Membrane</keyword>
<keyword evidence="2" id="KW-1133">Transmembrane helix</keyword>
<feature type="compositionally biased region" description="Low complexity" evidence="1">
    <location>
        <begin position="420"/>
        <end position="437"/>
    </location>
</feature>
<proteinExistence type="predicted"/>
<gene>
    <name evidence="3" type="ORF">GIS00_23075</name>
</gene>
<dbReference type="Proteomes" id="UP000460221">
    <property type="component" value="Unassembled WGS sequence"/>
</dbReference>
<evidence type="ECO:0000313" key="3">
    <source>
        <dbReference type="EMBL" id="MTD16820.1"/>
    </source>
</evidence>
<keyword evidence="2" id="KW-0812">Transmembrane</keyword>
<dbReference type="AlphaFoldDB" id="A0A7K1FRX3"/>
<name>A0A7K1FRX3_9ACTN</name>
<comment type="caution">
    <text evidence="3">The sequence shown here is derived from an EMBL/GenBank/DDBJ whole genome shotgun (WGS) entry which is preliminary data.</text>
</comment>
<feature type="compositionally biased region" description="Low complexity" evidence="1">
    <location>
        <begin position="99"/>
        <end position="121"/>
    </location>
</feature>
<reference evidence="3 4" key="1">
    <citation type="submission" date="2019-11" db="EMBL/GenBank/DDBJ databases">
        <authorList>
            <person name="Jiang L.-Q."/>
        </authorList>
    </citation>
    <scope>NUCLEOTIDE SEQUENCE [LARGE SCALE GENOMIC DNA]</scope>
    <source>
        <strain evidence="3 4">YIM 132087</strain>
    </source>
</reference>